<dbReference type="AlphaFoldDB" id="A0A1G7MIW0"/>
<sequence length="222" mass="26047">MGFNDNDMKKKTLLLAIWLTLALTSAQGQKFKEWFRQNKTQREYLKEQIVQLKIYLELTKEGYKIVKKGLATIHQIKNGEFKLHKNRFDSLLIVKSGITSLSRLQHITDLHGNINELCEMMPAKISRCEAIEDQQKRQMLTALKTLYDDCQTLVNGFFAVIRDDQLQMSDDERIQRIEVLDKEFEDNYLFAQSLRRDFLMICKVSADELKAIQNRRALRGIE</sequence>
<dbReference type="EMBL" id="FNAN01000011">
    <property type="protein sequence ID" value="SDF61089.1"/>
    <property type="molecule type" value="Genomic_DNA"/>
</dbReference>
<protein>
    <recommendedName>
        <fullName evidence="3">TerB family tellurite resistance protein</fullName>
    </recommendedName>
</protein>
<organism evidence="1 2">
    <name type="scientific">Dyadobacter soli</name>
    <dbReference type="NCBI Taxonomy" id="659014"/>
    <lineage>
        <taxon>Bacteria</taxon>
        <taxon>Pseudomonadati</taxon>
        <taxon>Bacteroidota</taxon>
        <taxon>Cytophagia</taxon>
        <taxon>Cytophagales</taxon>
        <taxon>Spirosomataceae</taxon>
        <taxon>Dyadobacter</taxon>
    </lineage>
</organism>
<dbReference type="Proteomes" id="UP000198748">
    <property type="component" value="Unassembled WGS sequence"/>
</dbReference>
<name>A0A1G7MIW0_9BACT</name>
<evidence type="ECO:0000313" key="2">
    <source>
        <dbReference type="Proteomes" id="UP000198748"/>
    </source>
</evidence>
<dbReference type="STRING" id="659014.SAMN04487996_111268"/>
<gene>
    <name evidence="1" type="ORF">SAMN04487996_111268</name>
</gene>
<keyword evidence="2" id="KW-1185">Reference proteome</keyword>
<evidence type="ECO:0008006" key="3">
    <source>
        <dbReference type="Google" id="ProtNLM"/>
    </source>
</evidence>
<accession>A0A1G7MIW0</accession>
<evidence type="ECO:0000313" key="1">
    <source>
        <dbReference type="EMBL" id="SDF61089.1"/>
    </source>
</evidence>
<reference evidence="2" key="1">
    <citation type="submission" date="2016-10" db="EMBL/GenBank/DDBJ databases">
        <authorList>
            <person name="Varghese N."/>
            <person name="Submissions S."/>
        </authorList>
    </citation>
    <scope>NUCLEOTIDE SEQUENCE [LARGE SCALE GENOMIC DNA]</scope>
    <source>
        <strain evidence="2">DSM 25329</strain>
    </source>
</reference>
<proteinExistence type="predicted"/>